<comment type="similarity">
    <text evidence="3 9">Belongs to the squalene monooxygenase family.</text>
</comment>
<dbReference type="EMBL" id="BAABME010030010">
    <property type="protein sequence ID" value="GAA0139282.1"/>
    <property type="molecule type" value="Genomic_DNA"/>
</dbReference>
<protein>
    <recommendedName>
        <fullName evidence="4 9">Squalene monooxygenase</fullName>
        <ecNumber evidence="4 9">1.14.14.17</ecNumber>
    </recommendedName>
</protein>
<evidence type="ECO:0000256" key="9">
    <source>
        <dbReference type="RuleBase" id="RU367121"/>
    </source>
</evidence>
<dbReference type="GO" id="GO:0016126">
    <property type="term" value="P:sterol biosynthetic process"/>
    <property type="evidence" value="ECO:0007669"/>
    <property type="project" value="UniProtKB-UniRule"/>
</dbReference>
<dbReference type="Proteomes" id="UP001454036">
    <property type="component" value="Unassembled WGS sequence"/>
</dbReference>
<feature type="domain" description="Squalene epoxidase" evidence="10">
    <location>
        <begin position="42"/>
        <end position="185"/>
    </location>
</feature>
<evidence type="ECO:0000259" key="10">
    <source>
        <dbReference type="Pfam" id="PF08491"/>
    </source>
</evidence>
<keyword evidence="12" id="KW-1185">Reference proteome</keyword>
<evidence type="ECO:0000256" key="7">
    <source>
        <dbReference type="ARBA" id="ARBA00023002"/>
    </source>
</evidence>
<evidence type="ECO:0000313" key="11">
    <source>
        <dbReference type="EMBL" id="GAA0139282.1"/>
    </source>
</evidence>
<comment type="catalytic activity">
    <reaction evidence="9">
        <text>squalene + reduced [NADPH--hemoprotein reductase] + O2 = (S)-2,3-epoxysqualene + oxidized [NADPH--hemoprotein reductase] + H2O + H(+)</text>
        <dbReference type="Rhea" id="RHEA:25282"/>
        <dbReference type="Rhea" id="RHEA-COMP:11964"/>
        <dbReference type="Rhea" id="RHEA-COMP:11965"/>
        <dbReference type="ChEBI" id="CHEBI:15377"/>
        <dbReference type="ChEBI" id="CHEBI:15378"/>
        <dbReference type="ChEBI" id="CHEBI:15379"/>
        <dbReference type="ChEBI" id="CHEBI:15440"/>
        <dbReference type="ChEBI" id="CHEBI:15441"/>
        <dbReference type="ChEBI" id="CHEBI:57618"/>
        <dbReference type="ChEBI" id="CHEBI:58210"/>
        <dbReference type="EC" id="1.14.14.17"/>
    </reaction>
</comment>
<keyword evidence="7 9" id="KW-0560">Oxidoreductase</keyword>
<keyword evidence="8" id="KW-0472">Membrane</keyword>
<keyword evidence="5 9" id="KW-0285">Flavoprotein</keyword>
<accession>A0AAV3NIT2</accession>
<dbReference type="AlphaFoldDB" id="A0AAV3NIT2"/>
<dbReference type="GO" id="GO:0050660">
    <property type="term" value="F:flavin adenine dinucleotide binding"/>
    <property type="evidence" value="ECO:0007669"/>
    <property type="project" value="UniProtKB-UniRule"/>
</dbReference>
<evidence type="ECO:0000256" key="1">
    <source>
        <dbReference type="ARBA" id="ARBA00001974"/>
    </source>
</evidence>
<keyword evidence="6 9" id="KW-0274">FAD</keyword>
<comment type="caution">
    <text evidence="11">The sequence shown here is derived from an EMBL/GenBank/DDBJ whole genome shotgun (WGS) entry which is preliminary data.</text>
</comment>
<comment type="pathway">
    <text evidence="2">Terpene metabolism; lanosterol biosynthesis; lanosterol from farnesyl diphosphate: step 2/3.</text>
</comment>
<dbReference type="InterPro" id="IPR013698">
    <property type="entry name" value="Squalene_epoxidase"/>
</dbReference>
<comment type="cofactor">
    <cofactor evidence="1 9">
        <name>FAD</name>
        <dbReference type="ChEBI" id="CHEBI:57692"/>
    </cofactor>
</comment>
<dbReference type="SUPFAM" id="SSF51905">
    <property type="entry name" value="FAD/NAD(P)-binding domain"/>
    <property type="match status" value="1"/>
</dbReference>
<dbReference type="GO" id="GO:0016020">
    <property type="term" value="C:membrane"/>
    <property type="evidence" value="ECO:0007669"/>
    <property type="project" value="UniProtKB-SubCell"/>
</dbReference>
<name>A0AAV3NIT2_LITER</name>
<proteinExistence type="inferred from homology"/>
<dbReference type="Gene3D" id="3.50.50.60">
    <property type="entry name" value="FAD/NAD(P)-binding domain"/>
    <property type="match status" value="1"/>
</dbReference>
<evidence type="ECO:0000256" key="4">
    <source>
        <dbReference type="ARBA" id="ARBA00012312"/>
    </source>
</evidence>
<dbReference type="GO" id="GO:0005783">
    <property type="term" value="C:endoplasmic reticulum"/>
    <property type="evidence" value="ECO:0007669"/>
    <property type="project" value="TreeGrafter"/>
</dbReference>
<evidence type="ECO:0000256" key="5">
    <source>
        <dbReference type="ARBA" id="ARBA00022630"/>
    </source>
</evidence>
<organism evidence="11 12">
    <name type="scientific">Lithospermum erythrorhizon</name>
    <name type="common">Purple gromwell</name>
    <name type="synonym">Lithospermum officinale var. erythrorhizon</name>
    <dbReference type="NCBI Taxonomy" id="34254"/>
    <lineage>
        <taxon>Eukaryota</taxon>
        <taxon>Viridiplantae</taxon>
        <taxon>Streptophyta</taxon>
        <taxon>Embryophyta</taxon>
        <taxon>Tracheophyta</taxon>
        <taxon>Spermatophyta</taxon>
        <taxon>Magnoliopsida</taxon>
        <taxon>eudicotyledons</taxon>
        <taxon>Gunneridae</taxon>
        <taxon>Pentapetalae</taxon>
        <taxon>asterids</taxon>
        <taxon>lamiids</taxon>
        <taxon>Boraginales</taxon>
        <taxon>Boraginaceae</taxon>
        <taxon>Boraginoideae</taxon>
        <taxon>Lithospermeae</taxon>
        <taxon>Lithospermum</taxon>
    </lineage>
</organism>
<dbReference type="InterPro" id="IPR036188">
    <property type="entry name" value="FAD/NAD-bd_sf"/>
</dbReference>
<evidence type="ECO:0000256" key="6">
    <source>
        <dbReference type="ARBA" id="ARBA00022827"/>
    </source>
</evidence>
<dbReference type="EC" id="1.14.14.17" evidence="4 9"/>
<dbReference type="InterPro" id="IPR040125">
    <property type="entry name" value="Squalene_monox"/>
</dbReference>
<comment type="subcellular location">
    <subcellularLocation>
        <location evidence="9">Membrane</location>
        <topology evidence="9">Multi-pass membrane protein</topology>
    </subcellularLocation>
</comment>
<comment type="function">
    <text evidence="9">Catalyzes the stereospecific oxidation of squalene to (S)-2,3-epoxysqualene, and is considered to be a rate-limiting enzyme in steroid biosynthesis.</text>
</comment>
<evidence type="ECO:0000313" key="12">
    <source>
        <dbReference type="Proteomes" id="UP001454036"/>
    </source>
</evidence>
<evidence type="ECO:0000256" key="2">
    <source>
        <dbReference type="ARBA" id="ARBA00005018"/>
    </source>
</evidence>
<reference evidence="11 12" key="1">
    <citation type="submission" date="2024-01" db="EMBL/GenBank/DDBJ databases">
        <title>The complete chloroplast genome sequence of Lithospermum erythrorhizon: insights into the phylogenetic relationship among Boraginaceae species and the maternal lineages of purple gromwells.</title>
        <authorList>
            <person name="Okada T."/>
            <person name="Watanabe K."/>
        </authorList>
    </citation>
    <scope>NUCLEOTIDE SEQUENCE [LARGE SCALE GENOMIC DNA]</scope>
</reference>
<evidence type="ECO:0000256" key="3">
    <source>
        <dbReference type="ARBA" id="ARBA00008802"/>
    </source>
</evidence>
<gene>
    <name evidence="11" type="ORF">LIER_42571</name>
</gene>
<evidence type="ECO:0000256" key="8">
    <source>
        <dbReference type="ARBA" id="ARBA00023136"/>
    </source>
</evidence>
<sequence length="195" mass="20972">MRKKAMSLPSVELKQGMVTSLEIESGVVKGINYKGDERTILAPLTIVCDGSFSGLRGLINLPKVTKHGHCVGLLLKNCQAMDPGYVYALLDQRVGIYPIGMGEYRVLIGFPGKVPSTSNGDMAHFLKTSIAPEIPPELYGAFMAAVEEGQVKVAPMHSMPAVPCSSTPGAILLGDALNVRHPASGNRRRHERGYE</sequence>
<dbReference type="PANTHER" id="PTHR10835:SF0">
    <property type="entry name" value="SQUALENE MONOOXYGENASE"/>
    <property type="match status" value="1"/>
</dbReference>
<dbReference type="Pfam" id="PF08491">
    <property type="entry name" value="SE"/>
    <property type="match status" value="1"/>
</dbReference>
<dbReference type="PANTHER" id="PTHR10835">
    <property type="entry name" value="SQUALENE MONOOXYGENASE"/>
    <property type="match status" value="1"/>
</dbReference>
<dbReference type="GO" id="GO:0004506">
    <property type="term" value="F:squalene monooxygenase activity"/>
    <property type="evidence" value="ECO:0007669"/>
    <property type="project" value="UniProtKB-UniRule"/>
</dbReference>